<dbReference type="EMBL" id="JBHSTP010000003">
    <property type="protein sequence ID" value="MFC6356924.1"/>
    <property type="molecule type" value="Genomic_DNA"/>
</dbReference>
<dbReference type="Pfam" id="PF17940">
    <property type="entry name" value="TetR_C_31"/>
    <property type="match status" value="1"/>
</dbReference>
<dbReference type="InterPro" id="IPR001647">
    <property type="entry name" value="HTH_TetR"/>
</dbReference>
<name>A0ABW1VGA4_9MICO</name>
<organism evidence="4 5">
    <name type="scientific">Luethyella okanaganae</name>
    <dbReference type="NCBI Taxonomy" id="69372"/>
    <lineage>
        <taxon>Bacteria</taxon>
        <taxon>Bacillati</taxon>
        <taxon>Actinomycetota</taxon>
        <taxon>Actinomycetes</taxon>
        <taxon>Micrococcales</taxon>
        <taxon>Microbacteriaceae</taxon>
        <taxon>Luethyella</taxon>
    </lineage>
</organism>
<dbReference type="InterPro" id="IPR009057">
    <property type="entry name" value="Homeodomain-like_sf"/>
</dbReference>
<feature type="domain" description="HTH tetR-type" evidence="3">
    <location>
        <begin position="9"/>
        <end position="69"/>
    </location>
</feature>
<gene>
    <name evidence="4" type="ORF">ACFQB0_12480</name>
</gene>
<sequence>MPASERSGVDRRKLIAESGVRIIARDGVRALTHRAVDREAGIPQGSTSYYVPTRHALIDLIVSVLAERSIADAEQAASRLDTATHGERRLDAATLARQIAALIQTLSSRRDDMRARYALLLELEDDTALRARLTEKSDVHVKLRHSAASALAQAGVPDPKGRAEELFALTDSLVLQRLMLGAVRPIEPILAAYLRGILTGD</sequence>
<evidence type="ECO:0000313" key="4">
    <source>
        <dbReference type="EMBL" id="MFC6356924.1"/>
    </source>
</evidence>
<feature type="DNA-binding region" description="H-T-H motif" evidence="2">
    <location>
        <begin position="32"/>
        <end position="51"/>
    </location>
</feature>
<evidence type="ECO:0000256" key="2">
    <source>
        <dbReference type="PROSITE-ProRule" id="PRU00335"/>
    </source>
</evidence>
<keyword evidence="5" id="KW-1185">Reference proteome</keyword>
<reference evidence="5" key="1">
    <citation type="journal article" date="2019" name="Int. J. Syst. Evol. Microbiol.">
        <title>The Global Catalogue of Microorganisms (GCM) 10K type strain sequencing project: providing services to taxonomists for standard genome sequencing and annotation.</title>
        <authorList>
            <consortium name="The Broad Institute Genomics Platform"/>
            <consortium name="The Broad Institute Genome Sequencing Center for Infectious Disease"/>
            <person name="Wu L."/>
            <person name="Ma J."/>
        </authorList>
    </citation>
    <scope>NUCLEOTIDE SEQUENCE [LARGE SCALE GENOMIC DNA]</scope>
    <source>
        <strain evidence="5">CCUG 43304</strain>
    </source>
</reference>
<dbReference type="PROSITE" id="PS50977">
    <property type="entry name" value="HTH_TETR_2"/>
    <property type="match status" value="1"/>
</dbReference>
<protein>
    <submittedName>
        <fullName evidence="4">TetR/AcrR family transcriptional regulator</fullName>
    </submittedName>
</protein>
<evidence type="ECO:0000259" key="3">
    <source>
        <dbReference type="PROSITE" id="PS50977"/>
    </source>
</evidence>
<dbReference type="SUPFAM" id="SSF46689">
    <property type="entry name" value="Homeodomain-like"/>
    <property type="match status" value="1"/>
</dbReference>
<dbReference type="Proteomes" id="UP001596306">
    <property type="component" value="Unassembled WGS sequence"/>
</dbReference>
<evidence type="ECO:0000313" key="5">
    <source>
        <dbReference type="Proteomes" id="UP001596306"/>
    </source>
</evidence>
<accession>A0ABW1VGA4</accession>
<dbReference type="InterPro" id="IPR041583">
    <property type="entry name" value="TetR_C_31"/>
</dbReference>
<proteinExistence type="predicted"/>
<evidence type="ECO:0000256" key="1">
    <source>
        <dbReference type="ARBA" id="ARBA00023125"/>
    </source>
</evidence>
<keyword evidence="1 2" id="KW-0238">DNA-binding</keyword>
<comment type="caution">
    <text evidence="4">The sequence shown here is derived from an EMBL/GenBank/DDBJ whole genome shotgun (WGS) entry which is preliminary data.</text>
</comment>
<dbReference type="Gene3D" id="1.10.357.10">
    <property type="entry name" value="Tetracycline Repressor, domain 2"/>
    <property type="match status" value="1"/>
</dbReference>
<dbReference type="RefSeq" id="WP_386732111.1">
    <property type="nucleotide sequence ID" value="NZ_JBHSTP010000003.1"/>
</dbReference>